<dbReference type="InterPro" id="IPR001789">
    <property type="entry name" value="Sig_transdc_resp-reg_receiver"/>
</dbReference>
<dbReference type="PROSITE" id="PS50110">
    <property type="entry name" value="RESPONSE_REGULATORY"/>
    <property type="match status" value="1"/>
</dbReference>
<dbReference type="CDD" id="cd00130">
    <property type="entry name" value="PAS"/>
    <property type="match status" value="1"/>
</dbReference>
<evidence type="ECO:0000259" key="2">
    <source>
        <dbReference type="PROSITE" id="PS50110"/>
    </source>
</evidence>
<feature type="domain" description="PAS" evidence="3">
    <location>
        <begin position="135"/>
        <end position="211"/>
    </location>
</feature>
<name>B6BMH8_SULGG</name>
<dbReference type="InterPro" id="IPR035965">
    <property type="entry name" value="PAS-like_dom_sf"/>
</dbReference>
<dbReference type="InterPro" id="IPR011006">
    <property type="entry name" value="CheY-like_superfamily"/>
</dbReference>
<dbReference type="PANTHER" id="PTHR45228:SF1">
    <property type="entry name" value="CYCLIC DI-GMP PHOSPHODIESTERASE TM_0186"/>
    <property type="match status" value="1"/>
</dbReference>
<gene>
    <name evidence="6" type="ORF">SMGD1_0716</name>
</gene>
<dbReference type="Gene3D" id="3.40.50.2300">
    <property type="match status" value="1"/>
</dbReference>
<dbReference type="CDD" id="cd00077">
    <property type="entry name" value="HDc"/>
    <property type="match status" value="1"/>
</dbReference>
<dbReference type="HOGENOM" id="CLU_000445_92_10_7"/>
<dbReference type="PROSITE" id="PS50113">
    <property type="entry name" value="PAC"/>
    <property type="match status" value="1"/>
</dbReference>
<keyword evidence="1" id="KW-0597">Phosphoprotein</keyword>
<dbReference type="Pfam" id="PF13426">
    <property type="entry name" value="PAS_9"/>
    <property type="match status" value="1"/>
</dbReference>
<dbReference type="InterPro" id="IPR000700">
    <property type="entry name" value="PAS-assoc_C"/>
</dbReference>
<dbReference type="SUPFAM" id="SSF109604">
    <property type="entry name" value="HD-domain/PDEase-like"/>
    <property type="match status" value="1"/>
</dbReference>
<dbReference type="OrthoDB" id="9781223at2"/>
<dbReference type="NCBIfam" id="TIGR00229">
    <property type="entry name" value="sensory_box"/>
    <property type="match status" value="1"/>
</dbReference>
<dbReference type="eggNOG" id="COG3706">
    <property type="taxonomic scope" value="Bacteria"/>
</dbReference>
<dbReference type="InterPro" id="IPR003607">
    <property type="entry name" value="HD/PDEase_dom"/>
</dbReference>
<dbReference type="RefSeq" id="WP_008339084.1">
    <property type="nucleotide sequence ID" value="NZ_AFRZ01000001.1"/>
</dbReference>
<dbReference type="Gene3D" id="3.30.450.20">
    <property type="entry name" value="PAS domain"/>
    <property type="match status" value="1"/>
</dbReference>
<evidence type="ECO:0000259" key="3">
    <source>
        <dbReference type="PROSITE" id="PS50112"/>
    </source>
</evidence>
<keyword evidence="7" id="KW-1185">Reference proteome</keyword>
<dbReference type="eggNOG" id="COG3437">
    <property type="taxonomic scope" value="Bacteria"/>
</dbReference>
<dbReference type="SMART" id="SM00471">
    <property type="entry name" value="HDc"/>
    <property type="match status" value="1"/>
</dbReference>
<proteinExistence type="predicted"/>
<accession>B6BMH8</accession>
<evidence type="ECO:0000259" key="5">
    <source>
        <dbReference type="PROSITE" id="PS51832"/>
    </source>
</evidence>
<dbReference type="AlphaFoldDB" id="B6BMH8"/>
<feature type="domain" description="Response regulatory" evidence="2">
    <location>
        <begin position="6"/>
        <end position="123"/>
    </location>
</feature>
<comment type="caution">
    <text evidence="6">The sequence shown here is derived from an EMBL/GenBank/DDBJ whole genome shotgun (WGS) entry which is preliminary data.</text>
</comment>
<dbReference type="PATRIC" id="fig|929558.5.peg.715"/>
<dbReference type="PROSITE" id="PS51832">
    <property type="entry name" value="HD_GYP"/>
    <property type="match status" value="1"/>
</dbReference>
<feature type="domain" description="HD-GYP" evidence="5">
    <location>
        <begin position="264"/>
        <end position="461"/>
    </location>
</feature>
<dbReference type="Pfam" id="PF13487">
    <property type="entry name" value="HD_5"/>
    <property type="match status" value="1"/>
</dbReference>
<dbReference type="InterPro" id="IPR001610">
    <property type="entry name" value="PAC"/>
</dbReference>
<sequence length="461" mass="52570">MTKKHNILIVDDNAKNIQLAANVLKSTDLYNIFFSTSGEKAIEQLKLRRYSLILLDINMPGLNGYETASIIKNDSNTANIPIIFLSANANKDSIRKGFEHGAEDYITKPFDELELIHRVKTHVELFNAKEQLLQEVNETRTLLEQYKIAVDAAASVSKADLSGDITYVNDKFCALTKYPREELIGKNHRIFRSPDVSNEIYKEMWETITNKKTWNGLVKNIAKDGSNYYFESTIIPIVNYNNEIVEYISIRTDITKEMELQNDIVATQEEVLQTLGELGEWRSKETGDHVNRVSLFSELLARAHGCDEENVALLKMASPMHDIGKVIIPDAILLKPGKLSDEEFELMKNHTTFGWEIFNKSKHQLLQAAALISYQHHEKWNGTGYPRGISGEDIHVFGRITAIADVFDALCHDRIYKKAWSVEDTLDFIKSQSGIAFEPELVDLLIENIDEILKIKQKYNK</sequence>
<dbReference type="EMBL" id="AFRZ01000001">
    <property type="protein sequence ID" value="EHP29243.1"/>
    <property type="molecule type" value="Genomic_DNA"/>
</dbReference>
<dbReference type="STRING" id="929558.SMGD1_0716"/>
<dbReference type="PANTHER" id="PTHR45228">
    <property type="entry name" value="CYCLIC DI-GMP PHOSPHODIESTERASE TM_0186-RELATED"/>
    <property type="match status" value="1"/>
</dbReference>
<evidence type="ECO:0000313" key="7">
    <source>
        <dbReference type="Proteomes" id="UP000006431"/>
    </source>
</evidence>
<reference evidence="6 7" key="1">
    <citation type="journal article" date="2012" name="Proc. Natl. Acad. Sci. U.S.A.">
        <title>Genome and physiology of a model Epsilonproteobacterium responsible for sulfide detoxification in marine oxygen depletion zones.</title>
        <authorList>
            <person name="Grote J."/>
            <person name="Schott T."/>
            <person name="Bruckner C.G."/>
            <person name="Glockner F.O."/>
            <person name="Jost G."/>
            <person name="Teeling H."/>
            <person name="Labrenz M."/>
            <person name="Jurgens K."/>
        </authorList>
    </citation>
    <scope>NUCLEOTIDE SEQUENCE [LARGE SCALE GENOMIC DNA]</scope>
    <source>
        <strain evidence="6 7">GD1</strain>
    </source>
</reference>
<feature type="domain" description="PAC" evidence="4">
    <location>
        <begin position="212"/>
        <end position="266"/>
    </location>
</feature>
<protein>
    <submittedName>
        <fullName evidence="6">Response regulator receiver modulated metal dependent phosphohydrolase</fullName>
    </submittedName>
</protein>
<dbReference type="GO" id="GO:0000160">
    <property type="term" value="P:phosphorelay signal transduction system"/>
    <property type="evidence" value="ECO:0007669"/>
    <property type="project" value="InterPro"/>
</dbReference>
<dbReference type="Gene3D" id="1.10.3210.10">
    <property type="entry name" value="Hypothetical protein af1432"/>
    <property type="match status" value="1"/>
</dbReference>
<evidence type="ECO:0000256" key="1">
    <source>
        <dbReference type="PROSITE-ProRule" id="PRU00169"/>
    </source>
</evidence>
<dbReference type="InterPro" id="IPR052020">
    <property type="entry name" value="Cyclic_di-GMP/3'3'-cGAMP_PDE"/>
</dbReference>
<dbReference type="Pfam" id="PF00072">
    <property type="entry name" value="Response_reg"/>
    <property type="match status" value="1"/>
</dbReference>
<dbReference type="InterPro" id="IPR000014">
    <property type="entry name" value="PAS"/>
</dbReference>
<evidence type="ECO:0000259" key="4">
    <source>
        <dbReference type="PROSITE" id="PS50113"/>
    </source>
</evidence>
<dbReference type="SUPFAM" id="SSF52172">
    <property type="entry name" value="CheY-like"/>
    <property type="match status" value="1"/>
</dbReference>
<accession>H1FWK2</accession>
<dbReference type="SMART" id="SM00086">
    <property type="entry name" value="PAC"/>
    <property type="match status" value="1"/>
</dbReference>
<evidence type="ECO:0000313" key="6">
    <source>
        <dbReference type="EMBL" id="EHP29243.1"/>
    </source>
</evidence>
<dbReference type="InterPro" id="IPR037522">
    <property type="entry name" value="HD_GYP_dom"/>
</dbReference>
<dbReference type="Proteomes" id="UP000006431">
    <property type="component" value="Unassembled WGS sequence"/>
</dbReference>
<keyword evidence="6" id="KW-0378">Hydrolase</keyword>
<dbReference type="SMART" id="SM00448">
    <property type="entry name" value="REC"/>
    <property type="match status" value="1"/>
</dbReference>
<dbReference type="SUPFAM" id="SSF55785">
    <property type="entry name" value="PYP-like sensor domain (PAS domain)"/>
    <property type="match status" value="1"/>
</dbReference>
<feature type="modified residue" description="4-aspartylphosphate" evidence="1">
    <location>
        <position position="56"/>
    </location>
</feature>
<dbReference type="GO" id="GO:0016787">
    <property type="term" value="F:hydrolase activity"/>
    <property type="evidence" value="ECO:0007669"/>
    <property type="project" value="UniProtKB-KW"/>
</dbReference>
<dbReference type="PROSITE" id="PS50112">
    <property type="entry name" value="PAS"/>
    <property type="match status" value="1"/>
</dbReference>
<organism evidence="6 7">
    <name type="scientific">Sulfurimonas gotlandica (strain DSM 19862 / JCM 16533 / GD1)</name>
    <dbReference type="NCBI Taxonomy" id="929558"/>
    <lineage>
        <taxon>Bacteria</taxon>
        <taxon>Pseudomonadati</taxon>
        <taxon>Campylobacterota</taxon>
        <taxon>Epsilonproteobacteria</taxon>
        <taxon>Campylobacterales</taxon>
        <taxon>Sulfurimonadaceae</taxon>
        <taxon>Sulfurimonas</taxon>
    </lineage>
</organism>